<dbReference type="SMART" id="SM00935">
    <property type="entry name" value="OmpH"/>
    <property type="match status" value="1"/>
</dbReference>
<keyword evidence="1" id="KW-0175">Coiled coil</keyword>
<feature type="signal peptide" evidence="2">
    <location>
        <begin position="1"/>
        <end position="26"/>
    </location>
</feature>
<sequence length="149" mass="16269">MKGTLSMKYFSAAPAAVLLAASIFTAGCGQVHVGTVDRERVQNEAPQLQSLVAEANTKLAEAQAEAQQRFQANPNMTPEEAQQVQMDAQRKMAGLNQVYSVQLEQKMNVAIQEIVKDKKLDVVMDSSKKYPTVISGGTDLTDEVIQKLQ</sequence>
<keyword evidence="4" id="KW-1185">Reference proteome</keyword>
<organism evidence="3 4">
    <name type="scientific">Selenomonas artemidis F0399</name>
    <dbReference type="NCBI Taxonomy" id="749551"/>
    <lineage>
        <taxon>Bacteria</taxon>
        <taxon>Bacillati</taxon>
        <taxon>Bacillota</taxon>
        <taxon>Negativicutes</taxon>
        <taxon>Selenomonadales</taxon>
        <taxon>Selenomonadaceae</taxon>
        <taxon>Selenomonas</taxon>
    </lineage>
</organism>
<reference evidence="3 4" key="1">
    <citation type="submission" date="2010-08" db="EMBL/GenBank/DDBJ databases">
        <authorList>
            <person name="Weinstock G."/>
            <person name="Sodergren E."/>
            <person name="Clifton S."/>
            <person name="Fulton L."/>
            <person name="Fulton B."/>
            <person name="Courtney L."/>
            <person name="Fronick C."/>
            <person name="Harrison M."/>
            <person name="Strong C."/>
            <person name="Farmer C."/>
            <person name="Delahaunty K."/>
            <person name="Markovic C."/>
            <person name="Hall O."/>
            <person name="Minx P."/>
            <person name="Tomlinson C."/>
            <person name="Mitreva M."/>
            <person name="Hou S."/>
            <person name="Chen J."/>
            <person name="Wollam A."/>
            <person name="Pepin K.H."/>
            <person name="Johnson M."/>
            <person name="Bhonagiri V."/>
            <person name="Zhang X."/>
            <person name="Suruliraj S."/>
            <person name="Warren W."/>
            <person name="Chinwalla A."/>
            <person name="Mardis E.R."/>
            <person name="Wilson R.K."/>
        </authorList>
    </citation>
    <scope>NUCLEOTIDE SEQUENCE [LARGE SCALE GENOMIC DNA]</scope>
    <source>
        <strain evidence="3 4">F0399</strain>
    </source>
</reference>
<accession>E7N243</accession>
<gene>
    <name evidence="3" type="ORF">HMPREF9555_01053</name>
</gene>
<evidence type="ECO:0000256" key="2">
    <source>
        <dbReference type="SAM" id="SignalP"/>
    </source>
</evidence>
<dbReference type="PROSITE" id="PS51257">
    <property type="entry name" value="PROKAR_LIPOPROTEIN"/>
    <property type="match status" value="1"/>
</dbReference>
<keyword evidence="2" id="KW-0732">Signal</keyword>
<dbReference type="GO" id="GO:0051082">
    <property type="term" value="F:unfolded protein binding"/>
    <property type="evidence" value="ECO:0007669"/>
    <property type="project" value="InterPro"/>
</dbReference>
<name>E7N243_9FIRM</name>
<dbReference type="Gene3D" id="3.30.910.20">
    <property type="entry name" value="Skp domain"/>
    <property type="match status" value="1"/>
</dbReference>
<dbReference type="Proteomes" id="UP000004633">
    <property type="component" value="Unassembled WGS sequence"/>
</dbReference>
<feature type="coiled-coil region" evidence="1">
    <location>
        <begin position="38"/>
        <end position="65"/>
    </location>
</feature>
<evidence type="ECO:0000313" key="4">
    <source>
        <dbReference type="Proteomes" id="UP000004633"/>
    </source>
</evidence>
<evidence type="ECO:0000256" key="1">
    <source>
        <dbReference type="SAM" id="Coils"/>
    </source>
</evidence>
<comment type="caution">
    <text evidence="3">The sequence shown here is derived from an EMBL/GenBank/DDBJ whole genome shotgun (WGS) entry which is preliminary data.</text>
</comment>
<protein>
    <submittedName>
        <fullName evidence="3">Outer membrane protein</fullName>
    </submittedName>
</protein>
<dbReference type="AlphaFoldDB" id="E7N243"/>
<dbReference type="InterPro" id="IPR005632">
    <property type="entry name" value="Chaperone_Skp"/>
</dbReference>
<feature type="chain" id="PRO_5039703997" evidence="2">
    <location>
        <begin position="27"/>
        <end position="149"/>
    </location>
</feature>
<proteinExistence type="predicted"/>
<evidence type="ECO:0000313" key="3">
    <source>
        <dbReference type="EMBL" id="EFW29825.1"/>
    </source>
</evidence>
<dbReference type="InterPro" id="IPR024930">
    <property type="entry name" value="Skp_dom_sf"/>
</dbReference>
<dbReference type="Pfam" id="PF03938">
    <property type="entry name" value="OmpH"/>
    <property type="match status" value="1"/>
</dbReference>
<dbReference type="SUPFAM" id="SSF111384">
    <property type="entry name" value="OmpH-like"/>
    <property type="match status" value="1"/>
</dbReference>
<dbReference type="EMBL" id="AECV01000016">
    <property type="protein sequence ID" value="EFW29825.1"/>
    <property type="molecule type" value="Genomic_DNA"/>
</dbReference>
<dbReference type="HOGENOM" id="CLU_128691_1_0_9"/>
<dbReference type="STRING" id="749551.HMPREF9555_01053"/>